<gene>
    <name evidence="4" type="ORF">SAMN04488122_5421</name>
</gene>
<dbReference type="InterPro" id="IPR032508">
    <property type="entry name" value="FecR_C"/>
</dbReference>
<dbReference type="GO" id="GO:0016989">
    <property type="term" value="F:sigma factor antagonist activity"/>
    <property type="evidence" value="ECO:0007669"/>
    <property type="project" value="TreeGrafter"/>
</dbReference>
<dbReference type="STRING" id="29529.SAMN04488122_5421"/>
<keyword evidence="5" id="KW-1185">Reference proteome</keyword>
<dbReference type="PIRSF" id="PIRSF018266">
    <property type="entry name" value="FecR"/>
    <property type="match status" value="1"/>
</dbReference>
<reference evidence="5" key="1">
    <citation type="submission" date="2016-10" db="EMBL/GenBank/DDBJ databases">
        <authorList>
            <person name="Varghese N."/>
            <person name="Submissions S."/>
        </authorList>
    </citation>
    <scope>NUCLEOTIDE SEQUENCE [LARGE SCALE GENOMIC DNA]</scope>
    <source>
        <strain evidence="5">DSM 3695</strain>
    </source>
</reference>
<evidence type="ECO:0000259" key="3">
    <source>
        <dbReference type="Pfam" id="PF16344"/>
    </source>
</evidence>
<accession>A0A1I0SA95</accession>
<dbReference type="OrthoDB" id="1524389at2"/>
<evidence type="ECO:0000259" key="2">
    <source>
        <dbReference type="Pfam" id="PF04773"/>
    </source>
</evidence>
<sequence length="324" mass="35967">MNPNETKIRELLGKYLNNTLSAEESVLLDEWYASFDAASDIPAAFADPREEAAVHNTMLKNIHHHIQPAKKTGRRIMLKIAAAAVLVGIVATSLVYFLVKPAAKNNLVAEMNVVVVPEGRMKLVELTDGSKIWLNAATKFSYPKQFSATTREVTLIEGEAFFDVAHETDRPFIVHSKGLSTRVLGTSFNIDAYSFSKCVKISVATGKVGVSKDKEIIGFLTPNEELQYKLLVDKSVKTTGNGDIASSWRTGKIVLDYVDFESLKAILFNNYNYTLKAGKGKPNLNHLRFSATLKKTDHIEDVMKLLSAINKTRYSISDSIITMY</sequence>
<feature type="transmembrane region" description="Helical" evidence="1">
    <location>
        <begin position="76"/>
        <end position="99"/>
    </location>
</feature>
<dbReference type="InterPro" id="IPR006860">
    <property type="entry name" value="FecR"/>
</dbReference>
<protein>
    <submittedName>
        <fullName evidence="4">Ferric-dicitrate binding protein FerR, regulates iron transport through sigma-19</fullName>
    </submittedName>
</protein>
<dbReference type="RefSeq" id="WP_089900440.1">
    <property type="nucleotide sequence ID" value="NZ_FOJG01000002.1"/>
</dbReference>
<name>A0A1I0SA95_9BACT</name>
<keyword evidence="1" id="KW-0472">Membrane</keyword>
<evidence type="ECO:0000256" key="1">
    <source>
        <dbReference type="SAM" id="Phobius"/>
    </source>
</evidence>
<keyword evidence="1" id="KW-0812">Transmembrane</keyword>
<feature type="domain" description="Protein FecR C-terminal" evidence="3">
    <location>
        <begin position="253"/>
        <end position="322"/>
    </location>
</feature>
<dbReference type="Gene3D" id="3.55.50.30">
    <property type="match status" value="1"/>
</dbReference>
<organism evidence="4 5">
    <name type="scientific">Chitinophaga arvensicola</name>
    <dbReference type="NCBI Taxonomy" id="29529"/>
    <lineage>
        <taxon>Bacteria</taxon>
        <taxon>Pseudomonadati</taxon>
        <taxon>Bacteroidota</taxon>
        <taxon>Chitinophagia</taxon>
        <taxon>Chitinophagales</taxon>
        <taxon>Chitinophagaceae</taxon>
        <taxon>Chitinophaga</taxon>
    </lineage>
</organism>
<evidence type="ECO:0000313" key="5">
    <source>
        <dbReference type="Proteomes" id="UP000199310"/>
    </source>
</evidence>
<dbReference type="Gene3D" id="2.60.120.1440">
    <property type="match status" value="1"/>
</dbReference>
<feature type="domain" description="FecR protein" evidence="2">
    <location>
        <begin position="114"/>
        <end position="208"/>
    </location>
</feature>
<dbReference type="InterPro" id="IPR012373">
    <property type="entry name" value="Ferrdict_sens_TM"/>
</dbReference>
<dbReference type="Proteomes" id="UP000199310">
    <property type="component" value="Unassembled WGS sequence"/>
</dbReference>
<keyword evidence="1" id="KW-1133">Transmembrane helix</keyword>
<dbReference type="PANTHER" id="PTHR30273:SF2">
    <property type="entry name" value="PROTEIN FECR"/>
    <property type="match status" value="1"/>
</dbReference>
<dbReference type="EMBL" id="FOJG01000002">
    <property type="protein sequence ID" value="SEW53331.1"/>
    <property type="molecule type" value="Genomic_DNA"/>
</dbReference>
<dbReference type="AlphaFoldDB" id="A0A1I0SA95"/>
<proteinExistence type="predicted"/>
<evidence type="ECO:0000313" key="4">
    <source>
        <dbReference type="EMBL" id="SEW53331.1"/>
    </source>
</evidence>
<dbReference type="Pfam" id="PF16344">
    <property type="entry name" value="FecR_C"/>
    <property type="match status" value="1"/>
</dbReference>
<dbReference type="PANTHER" id="PTHR30273">
    <property type="entry name" value="PERIPLASMIC SIGNAL SENSOR AND SIGMA FACTOR ACTIVATOR FECR-RELATED"/>
    <property type="match status" value="1"/>
</dbReference>
<dbReference type="Pfam" id="PF04773">
    <property type="entry name" value="FecR"/>
    <property type="match status" value="1"/>
</dbReference>